<dbReference type="STRING" id="1801764.A2903_00705"/>
<dbReference type="PANTHER" id="PTHR42913">
    <property type="entry name" value="APOPTOSIS-INDUCING FACTOR 1"/>
    <property type="match status" value="1"/>
</dbReference>
<comment type="cofactor">
    <cofactor evidence="1">
        <name>FAD</name>
        <dbReference type="ChEBI" id="CHEBI:57692"/>
    </cofactor>
</comment>
<dbReference type="SUPFAM" id="SSF51905">
    <property type="entry name" value="FAD/NAD(P)-binding domain"/>
    <property type="match status" value="1"/>
</dbReference>
<gene>
    <name evidence="7" type="ORF">A2903_00705</name>
</gene>
<dbReference type="Proteomes" id="UP000178184">
    <property type="component" value="Unassembled WGS sequence"/>
</dbReference>
<accession>A0A1F6WQT3</accession>
<evidence type="ECO:0000256" key="1">
    <source>
        <dbReference type="ARBA" id="ARBA00001974"/>
    </source>
</evidence>
<dbReference type="EMBL" id="MFUO01000006">
    <property type="protein sequence ID" value="OGI84216.1"/>
    <property type="molecule type" value="Genomic_DNA"/>
</dbReference>
<dbReference type="AlphaFoldDB" id="A0A1F6WQT3"/>
<comment type="similarity">
    <text evidence="2">Belongs to the NADH dehydrogenase family.</text>
</comment>
<name>A0A1F6WQT3_9BACT</name>
<dbReference type="PANTHER" id="PTHR42913:SF3">
    <property type="entry name" value="64 KDA MITOCHONDRIAL NADH DEHYDROGENASE (EUROFUNG)"/>
    <property type="match status" value="1"/>
</dbReference>
<dbReference type="InterPro" id="IPR023753">
    <property type="entry name" value="FAD/NAD-binding_dom"/>
</dbReference>
<evidence type="ECO:0000256" key="5">
    <source>
        <dbReference type="ARBA" id="ARBA00023002"/>
    </source>
</evidence>
<dbReference type="InterPro" id="IPR036188">
    <property type="entry name" value="FAD/NAD-bd_sf"/>
</dbReference>
<feature type="domain" description="FAD/NAD(P)-binding" evidence="6">
    <location>
        <begin position="6"/>
        <end position="301"/>
    </location>
</feature>
<keyword evidence="5" id="KW-0560">Oxidoreductase</keyword>
<dbReference type="PRINTS" id="PR00469">
    <property type="entry name" value="PNDRDTASEII"/>
</dbReference>
<dbReference type="GO" id="GO:0019646">
    <property type="term" value="P:aerobic electron transport chain"/>
    <property type="evidence" value="ECO:0007669"/>
    <property type="project" value="TreeGrafter"/>
</dbReference>
<dbReference type="GO" id="GO:0003955">
    <property type="term" value="F:NAD(P)H dehydrogenase (quinone) activity"/>
    <property type="evidence" value="ECO:0007669"/>
    <property type="project" value="TreeGrafter"/>
</dbReference>
<sequence length="382" mass="42673">MIIKKNVVIVGGGFGGLESARILARYSNLFNITLISKQENFLYYPALYQLAEKASTYFSVLKIKDMLPRSINLIIDEVIGFDRIKKVVTFSNRSDLSYDILIVALGSVTEDFGTPGVREFMYQFRTKEDLDRLRGIILQYLDSNQNEPIIVVGGGPTGIELAAQISTLFKGESSYDNIHPRVMVIEALSSVVAQLPERAQHFIKKHLLKLKVALYTNTKVTSYDGHILKTNNGEFISKTVVWAAGLAANPLLRDLNTETDKKGRVIVNEYLEIPTDNNVFVIGDSASTLRAGLAQTAIYDGAFVARSIIARTIRHKREVYSAPKHVGYAIPVGKGFGVASFGSFIFRGFLGSLFRNIVDFEYIIKRADLRSAIQIFFHKTRE</sequence>
<evidence type="ECO:0000313" key="8">
    <source>
        <dbReference type="Proteomes" id="UP000178184"/>
    </source>
</evidence>
<proteinExistence type="inferred from homology"/>
<keyword evidence="4" id="KW-0274">FAD</keyword>
<keyword evidence="3" id="KW-0285">Flavoprotein</keyword>
<dbReference type="InterPro" id="IPR051169">
    <property type="entry name" value="NADH-Q_oxidoreductase"/>
</dbReference>
<evidence type="ECO:0000256" key="2">
    <source>
        <dbReference type="ARBA" id="ARBA00005272"/>
    </source>
</evidence>
<dbReference type="Gene3D" id="3.50.50.100">
    <property type="match status" value="1"/>
</dbReference>
<dbReference type="Pfam" id="PF07992">
    <property type="entry name" value="Pyr_redox_2"/>
    <property type="match status" value="1"/>
</dbReference>
<evidence type="ECO:0000313" key="7">
    <source>
        <dbReference type="EMBL" id="OGI84216.1"/>
    </source>
</evidence>
<evidence type="ECO:0000259" key="6">
    <source>
        <dbReference type="Pfam" id="PF07992"/>
    </source>
</evidence>
<organism evidence="7 8">
    <name type="scientific">Candidatus Nomurabacteria bacterium RIFCSPLOWO2_01_FULL_33_17</name>
    <dbReference type="NCBI Taxonomy" id="1801764"/>
    <lineage>
        <taxon>Bacteria</taxon>
        <taxon>Candidatus Nomuraibacteriota</taxon>
    </lineage>
</organism>
<reference evidence="7 8" key="1">
    <citation type="journal article" date="2016" name="Nat. Commun.">
        <title>Thousands of microbial genomes shed light on interconnected biogeochemical processes in an aquifer system.</title>
        <authorList>
            <person name="Anantharaman K."/>
            <person name="Brown C.T."/>
            <person name="Hug L.A."/>
            <person name="Sharon I."/>
            <person name="Castelle C.J."/>
            <person name="Probst A.J."/>
            <person name="Thomas B.C."/>
            <person name="Singh A."/>
            <person name="Wilkins M.J."/>
            <person name="Karaoz U."/>
            <person name="Brodie E.L."/>
            <person name="Williams K.H."/>
            <person name="Hubbard S.S."/>
            <person name="Banfield J.F."/>
        </authorList>
    </citation>
    <scope>NUCLEOTIDE SEQUENCE [LARGE SCALE GENOMIC DNA]</scope>
</reference>
<protein>
    <recommendedName>
        <fullName evidence="6">FAD/NAD(P)-binding domain-containing protein</fullName>
    </recommendedName>
</protein>
<evidence type="ECO:0000256" key="3">
    <source>
        <dbReference type="ARBA" id="ARBA00022630"/>
    </source>
</evidence>
<comment type="caution">
    <text evidence="7">The sequence shown here is derived from an EMBL/GenBank/DDBJ whole genome shotgun (WGS) entry which is preliminary data.</text>
</comment>
<evidence type="ECO:0000256" key="4">
    <source>
        <dbReference type="ARBA" id="ARBA00022827"/>
    </source>
</evidence>
<dbReference type="PRINTS" id="PR00368">
    <property type="entry name" value="FADPNR"/>
</dbReference>